<sequence>QVIRNDKNQLKLLKSITTAASPNQEDFCIRPIDLNDDYSHIG</sequence>
<feature type="non-terminal residue" evidence="1">
    <location>
        <position position="1"/>
    </location>
</feature>
<dbReference type="EMBL" id="CAJVQC010097164">
    <property type="protein sequence ID" value="CAG8829402.1"/>
    <property type="molecule type" value="Genomic_DNA"/>
</dbReference>
<name>A0ACA9S6Y1_9GLOM</name>
<organism evidence="1 2">
    <name type="scientific">Racocetra persica</name>
    <dbReference type="NCBI Taxonomy" id="160502"/>
    <lineage>
        <taxon>Eukaryota</taxon>
        <taxon>Fungi</taxon>
        <taxon>Fungi incertae sedis</taxon>
        <taxon>Mucoromycota</taxon>
        <taxon>Glomeromycotina</taxon>
        <taxon>Glomeromycetes</taxon>
        <taxon>Diversisporales</taxon>
        <taxon>Gigasporaceae</taxon>
        <taxon>Racocetra</taxon>
    </lineage>
</organism>
<evidence type="ECO:0000313" key="1">
    <source>
        <dbReference type="EMBL" id="CAG8829402.1"/>
    </source>
</evidence>
<gene>
    <name evidence="1" type="ORF">RPERSI_LOCUS27495</name>
</gene>
<accession>A0ACA9S6Y1</accession>
<protein>
    <submittedName>
        <fullName evidence="1">25314_t:CDS:1</fullName>
    </submittedName>
</protein>
<dbReference type="Proteomes" id="UP000789920">
    <property type="component" value="Unassembled WGS sequence"/>
</dbReference>
<comment type="caution">
    <text evidence="1">The sequence shown here is derived from an EMBL/GenBank/DDBJ whole genome shotgun (WGS) entry which is preliminary data.</text>
</comment>
<keyword evidence="2" id="KW-1185">Reference proteome</keyword>
<proteinExistence type="predicted"/>
<evidence type="ECO:0000313" key="2">
    <source>
        <dbReference type="Proteomes" id="UP000789920"/>
    </source>
</evidence>
<reference evidence="1" key="1">
    <citation type="submission" date="2021-06" db="EMBL/GenBank/DDBJ databases">
        <authorList>
            <person name="Kallberg Y."/>
            <person name="Tangrot J."/>
            <person name="Rosling A."/>
        </authorList>
    </citation>
    <scope>NUCLEOTIDE SEQUENCE</scope>
    <source>
        <strain evidence="1">MA461A</strain>
    </source>
</reference>